<dbReference type="SUPFAM" id="SSF50475">
    <property type="entry name" value="FMN-binding split barrel"/>
    <property type="match status" value="1"/>
</dbReference>
<evidence type="ECO:0000313" key="3">
    <source>
        <dbReference type="Proteomes" id="UP000004688"/>
    </source>
</evidence>
<dbReference type="eggNOG" id="COG3576">
    <property type="taxonomic scope" value="Bacteria"/>
</dbReference>
<dbReference type="OrthoDB" id="9790331at2"/>
<evidence type="ECO:0000313" key="2">
    <source>
        <dbReference type="EMBL" id="AGI73679.1"/>
    </source>
</evidence>
<dbReference type="NCBIfam" id="TIGR04025">
    <property type="entry name" value="PPOX_FMN_DR2398"/>
    <property type="match status" value="1"/>
</dbReference>
<dbReference type="InterPro" id="IPR012349">
    <property type="entry name" value="Split_barrel_FMN-bd"/>
</dbReference>
<dbReference type="Gene3D" id="2.30.110.10">
    <property type="entry name" value="Electron Transport, Fmn-binding Protein, Chain A"/>
    <property type="match status" value="1"/>
</dbReference>
<dbReference type="PANTHER" id="PTHR42815">
    <property type="entry name" value="FAD-BINDING, PUTATIVE (AFU_ORTHOLOGUE AFUA_6G07600)-RELATED"/>
    <property type="match status" value="1"/>
</dbReference>
<dbReference type="RefSeq" id="WP_015496670.1">
    <property type="nucleotide sequence ID" value="NC_020908.1"/>
</dbReference>
<accession>M9RM35</accession>
<protein>
    <submittedName>
        <fullName evidence="2">Pyridoxamine5'-phosphate oxidase-like protein</fullName>
    </submittedName>
</protein>
<dbReference type="EMBL" id="CP003742">
    <property type="protein sequence ID" value="AGI73679.1"/>
    <property type="molecule type" value="Genomic_DNA"/>
</dbReference>
<name>M9RM35_9RHOB</name>
<dbReference type="AlphaFoldDB" id="M9RM35"/>
<dbReference type="Pfam" id="PF01243">
    <property type="entry name" value="PNPOx_N"/>
    <property type="match status" value="1"/>
</dbReference>
<sequence>MKTINDIATLEALYDVASPASLTKVVTRLSPHYVKWINAARFCILSTVGPEGSDGSPRGDVGPVVRIVDDRTLWLPDWRGNNRIDSLRNIVRDGRVSLLFMISGSTNVIRVNGAAVLSDDPDVTGAFAQSGKQPKSVIVITLSEAYFQCAKAIMRSELWTGAAVDGLPTAGQLLKEQQAEFDAQAYDDGYAENAKAKMW</sequence>
<evidence type="ECO:0000259" key="1">
    <source>
        <dbReference type="Pfam" id="PF01243"/>
    </source>
</evidence>
<dbReference type="PANTHER" id="PTHR42815:SF2">
    <property type="entry name" value="FAD-BINDING, PUTATIVE (AFU_ORTHOLOGUE AFUA_6G07600)-RELATED"/>
    <property type="match status" value="1"/>
</dbReference>
<proteinExistence type="predicted"/>
<dbReference type="InterPro" id="IPR011576">
    <property type="entry name" value="Pyridox_Oxase_N"/>
</dbReference>
<keyword evidence="3" id="KW-1185">Reference proteome</keyword>
<dbReference type="KEGG" id="oar:OA238_c37300"/>
<dbReference type="Proteomes" id="UP000004688">
    <property type="component" value="Chromosome"/>
</dbReference>
<reference evidence="2 3" key="1">
    <citation type="journal article" date="2013" name="PLoS ONE">
        <title>Poles Apart: Arctic and Antarctic Octadecabacter strains Share High Genome Plasticity and a New Type of Xanthorhodopsin.</title>
        <authorList>
            <person name="Vollmers J."/>
            <person name="Voget S."/>
            <person name="Dietrich S."/>
            <person name="Gollnow K."/>
            <person name="Smits M."/>
            <person name="Meyer K."/>
            <person name="Brinkhoff T."/>
            <person name="Simon M."/>
            <person name="Daniel R."/>
        </authorList>
    </citation>
    <scope>NUCLEOTIDE SEQUENCE [LARGE SCALE GENOMIC DNA]</scope>
    <source>
        <strain evidence="2 3">238</strain>
    </source>
</reference>
<gene>
    <name evidence="2" type="ORF">OA238_c37300</name>
</gene>
<feature type="domain" description="Pyridoxamine 5'-phosphate oxidase N-terminal" evidence="1">
    <location>
        <begin position="30"/>
        <end position="149"/>
    </location>
</feature>
<dbReference type="HOGENOM" id="CLU_085054_0_0_5"/>
<dbReference type="InterPro" id="IPR024029">
    <property type="entry name" value="Pyridox_Oxase_FMN-dep"/>
</dbReference>
<dbReference type="STRING" id="391616.OA238_c37300"/>
<organism evidence="2 3">
    <name type="scientific">Octadecabacter arcticus 238</name>
    <dbReference type="NCBI Taxonomy" id="391616"/>
    <lineage>
        <taxon>Bacteria</taxon>
        <taxon>Pseudomonadati</taxon>
        <taxon>Pseudomonadota</taxon>
        <taxon>Alphaproteobacteria</taxon>
        <taxon>Rhodobacterales</taxon>
        <taxon>Roseobacteraceae</taxon>
        <taxon>Octadecabacter</taxon>
    </lineage>
</organism>